<feature type="DNA-binding region" description="H-T-H motif" evidence="2">
    <location>
        <begin position="35"/>
        <end position="54"/>
    </location>
</feature>
<proteinExistence type="predicted"/>
<reference evidence="4 5" key="1">
    <citation type="submission" date="2018-08" db="EMBL/GenBank/DDBJ databases">
        <title>Cellulomonas rhizosphaerae sp. nov., a novel actinomycete isolated from soil.</title>
        <authorList>
            <person name="Tian Y."/>
        </authorList>
    </citation>
    <scope>NUCLEOTIDE SEQUENCE [LARGE SCALE GENOMIC DNA]</scope>
    <source>
        <strain evidence="4 5">NEAU-TCZ24</strain>
    </source>
</reference>
<evidence type="ECO:0000256" key="2">
    <source>
        <dbReference type="PROSITE-ProRule" id="PRU00335"/>
    </source>
</evidence>
<dbReference type="EMBL" id="QWKP01000054">
    <property type="protein sequence ID" value="RHA44527.1"/>
    <property type="molecule type" value="Genomic_DNA"/>
</dbReference>
<dbReference type="RefSeq" id="WP_138067088.1">
    <property type="nucleotide sequence ID" value="NZ_QWKP01000054.1"/>
</dbReference>
<protein>
    <submittedName>
        <fullName evidence="4">TetR/AcrR family transcriptional regulator</fullName>
    </submittedName>
</protein>
<accession>A0A413RRL6</accession>
<dbReference type="AlphaFoldDB" id="A0A413RRL6"/>
<name>A0A413RRL6_9CELL</name>
<dbReference type="PANTHER" id="PTHR30055">
    <property type="entry name" value="HTH-TYPE TRANSCRIPTIONAL REGULATOR RUTR"/>
    <property type="match status" value="1"/>
</dbReference>
<dbReference type="SUPFAM" id="SSF46689">
    <property type="entry name" value="Homeodomain-like"/>
    <property type="match status" value="1"/>
</dbReference>
<dbReference type="OrthoDB" id="3539650at2"/>
<dbReference type="InterPro" id="IPR050109">
    <property type="entry name" value="HTH-type_TetR-like_transc_reg"/>
</dbReference>
<keyword evidence="1 2" id="KW-0238">DNA-binding</keyword>
<sequence length="220" mass="24151">ATRTGRAAPLPPDERRRAILRDVRALVLDRGAAVTTRELAQAAGVSEGTLFRVFEDKVTLLRETVHAAVDPVAVVPALDAIDRGLPIDERLTRILEIGFERIGETMRWFAVLHELGRLEANPQEPLEQRRRTHREWAQHQKAGQFEVRLAVARVLEPDAGTFARPVEQVVALLDVVLVGAAMQQGEAARRGTTADIPAIDVLVTHFLHGALAPSPTRSPS</sequence>
<evidence type="ECO:0000259" key="3">
    <source>
        <dbReference type="PROSITE" id="PS50977"/>
    </source>
</evidence>
<gene>
    <name evidence="4" type="ORF">D1825_00760</name>
</gene>
<evidence type="ECO:0000256" key="1">
    <source>
        <dbReference type="ARBA" id="ARBA00023125"/>
    </source>
</evidence>
<dbReference type="Pfam" id="PF00440">
    <property type="entry name" value="TetR_N"/>
    <property type="match status" value="1"/>
</dbReference>
<dbReference type="Proteomes" id="UP000283374">
    <property type="component" value="Unassembled WGS sequence"/>
</dbReference>
<comment type="caution">
    <text evidence="4">The sequence shown here is derived from an EMBL/GenBank/DDBJ whole genome shotgun (WGS) entry which is preliminary data.</text>
</comment>
<dbReference type="GO" id="GO:0003700">
    <property type="term" value="F:DNA-binding transcription factor activity"/>
    <property type="evidence" value="ECO:0007669"/>
    <property type="project" value="TreeGrafter"/>
</dbReference>
<feature type="non-terminal residue" evidence="4">
    <location>
        <position position="1"/>
    </location>
</feature>
<dbReference type="GO" id="GO:0000976">
    <property type="term" value="F:transcription cis-regulatory region binding"/>
    <property type="evidence" value="ECO:0007669"/>
    <property type="project" value="TreeGrafter"/>
</dbReference>
<keyword evidence="5" id="KW-1185">Reference proteome</keyword>
<dbReference type="Gene3D" id="1.10.357.10">
    <property type="entry name" value="Tetracycline Repressor, domain 2"/>
    <property type="match status" value="1"/>
</dbReference>
<dbReference type="InterPro" id="IPR009057">
    <property type="entry name" value="Homeodomain-like_sf"/>
</dbReference>
<feature type="domain" description="HTH tetR-type" evidence="3">
    <location>
        <begin position="13"/>
        <end position="72"/>
    </location>
</feature>
<evidence type="ECO:0000313" key="5">
    <source>
        <dbReference type="Proteomes" id="UP000283374"/>
    </source>
</evidence>
<dbReference type="PROSITE" id="PS50977">
    <property type="entry name" value="HTH_TETR_2"/>
    <property type="match status" value="1"/>
</dbReference>
<evidence type="ECO:0000313" key="4">
    <source>
        <dbReference type="EMBL" id="RHA44527.1"/>
    </source>
</evidence>
<organism evidence="4 5">
    <name type="scientific">Cellulomonas rhizosphaerae</name>
    <dbReference type="NCBI Taxonomy" id="2293719"/>
    <lineage>
        <taxon>Bacteria</taxon>
        <taxon>Bacillati</taxon>
        <taxon>Actinomycetota</taxon>
        <taxon>Actinomycetes</taxon>
        <taxon>Micrococcales</taxon>
        <taxon>Cellulomonadaceae</taxon>
        <taxon>Cellulomonas</taxon>
    </lineage>
</organism>
<dbReference type="PANTHER" id="PTHR30055:SF226">
    <property type="entry name" value="HTH-TYPE TRANSCRIPTIONAL REGULATOR PKSA"/>
    <property type="match status" value="1"/>
</dbReference>
<dbReference type="InterPro" id="IPR001647">
    <property type="entry name" value="HTH_TetR"/>
</dbReference>